<name>A0A1X7J108_9BACT</name>
<gene>
    <name evidence="2" type="ORF">SAMN05661096_01143</name>
</gene>
<proteinExistence type="predicted"/>
<keyword evidence="3" id="KW-1185">Reference proteome</keyword>
<dbReference type="RefSeq" id="WP_085516116.1">
    <property type="nucleotide sequence ID" value="NZ_FXAW01000002.1"/>
</dbReference>
<dbReference type="EMBL" id="FXAW01000002">
    <property type="protein sequence ID" value="SMG21014.1"/>
    <property type="molecule type" value="Genomic_DNA"/>
</dbReference>
<dbReference type="Proteomes" id="UP000193804">
    <property type="component" value="Unassembled WGS sequence"/>
</dbReference>
<reference evidence="3" key="1">
    <citation type="submission" date="2017-04" db="EMBL/GenBank/DDBJ databases">
        <authorList>
            <person name="Varghese N."/>
            <person name="Submissions S."/>
        </authorList>
    </citation>
    <scope>NUCLEOTIDE SEQUENCE [LARGE SCALE GENOMIC DNA]</scope>
    <source>
        <strain evidence="3">DSM 4125</strain>
    </source>
</reference>
<evidence type="ECO:0000256" key="1">
    <source>
        <dbReference type="SAM" id="SignalP"/>
    </source>
</evidence>
<sequence>MKRAIVILALMLAFGNAYANEEKVLDNEKLIKEVKAYMENPYFFTADIIEEPAVLIYDIDGKLLHSFQKENIDPIAMRNVDFIMEINSQKIFIKVTELKPTI</sequence>
<evidence type="ECO:0000313" key="2">
    <source>
        <dbReference type="EMBL" id="SMG21014.1"/>
    </source>
</evidence>
<feature type="signal peptide" evidence="1">
    <location>
        <begin position="1"/>
        <end position="19"/>
    </location>
</feature>
<dbReference type="OrthoDB" id="9842953at2"/>
<organism evidence="2 3">
    <name type="scientific">Marivirga sericea</name>
    <dbReference type="NCBI Taxonomy" id="1028"/>
    <lineage>
        <taxon>Bacteria</taxon>
        <taxon>Pseudomonadati</taxon>
        <taxon>Bacteroidota</taxon>
        <taxon>Cytophagia</taxon>
        <taxon>Cytophagales</taxon>
        <taxon>Marivirgaceae</taxon>
        <taxon>Marivirga</taxon>
    </lineage>
</organism>
<accession>A0A1X7J108</accession>
<keyword evidence="1" id="KW-0732">Signal</keyword>
<dbReference type="AlphaFoldDB" id="A0A1X7J108"/>
<feature type="chain" id="PRO_5013208316" evidence="1">
    <location>
        <begin position="20"/>
        <end position="102"/>
    </location>
</feature>
<protein>
    <submittedName>
        <fullName evidence="2">Uncharacterized protein</fullName>
    </submittedName>
</protein>
<evidence type="ECO:0000313" key="3">
    <source>
        <dbReference type="Proteomes" id="UP000193804"/>
    </source>
</evidence>